<sequence length="215" mass="24767">MIIDYKPLNFFLRDDKFPIPRTNTLFSQLLSATIFSKFDLKGAFWQLGIHPDDRYKTAFVSRMPNTSGLFYPLASKLSLPCFKRLPPGYSILSYTLPSYTLMTFYCSLLMRTLMINLFITSIKLSMRMYSPGSHLTVQLLDFPDSHMTTKQVQQFLGIVNFIRDFLPQVSRYTSVLSSLMKKIPQSWNSSHTGHGAVSVGAYYSFKWSTHSPYRC</sequence>
<name>A0AAD5JCV4_ACENE</name>
<dbReference type="Gene3D" id="3.30.70.270">
    <property type="match status" value="2"/>
</dbReference>
<reference evidence="1" key="2">
    <citation type="submission" date="2023-02" db="EMBL/GenBank/DDBJ databases">
        <authorList>
            <person name="Swenson N.G."/>
            <person name="Wegrzyn J.L."/>
            <person name="Mcevoy S.L."/>
        </authorList>
    </citation>
    <scope>NUCLEOTIDE SEQUENCE</scope>
    <source>
        <strain evidence="1">91603</strain>
        <tissue evidence="1">Leaf</tissue>
    </source>
</reference>
<keyword evidence="2" id="KW-1185">Reference proteome</keyword>
<dbReference type="AlphaFoldDB" id="A0AAD5JCV4"/>
<protein>
    <recommendedName>
        <fullName evidence="3">Reverse transcriptase domain-containing protein</fullName>
    </recommendedName>
</protein>
<organism evidence="1 2">
    <name type="scientific">Acer negundo</name>
    <name type="common">Box elder</name>
    <dbReference type="NCBI Taxonomy" id="4023"/>
    <lineage>
        <taxon>Eukaryota</taxon>
        <taxon>Viridiplantae</taxon>
        <taxon>Streptophyta</taxon>
        <taxon>Embryophyta</taxon>
        <taxon>Tracheophyta</taxon>
        <taxon>Spermatophyta</taxon>
        <taxon>Magnoliopsida</taxon>
        <taxon>eudicotyledons</taxon>
        <taxon>Gunneridae</taxon>
        <taxon>Pentapetalae</taxon>
        <taxon>rosids</taxon>
        <taxon>malvids</taxon>
        <taxon>Sapindales</taxon>
        <taxon>Sapindaceae</taxon>
        <taxon>Hippocastanoideae</taxon>
        <taxon>Acereae</taxon>
        <taxon>Acer</taxon>
    </lineage>
</organism>
<dbReference type="PANTHER" id="PTHR33064">
    <property type="entry name" value="POL PROTEIN"/>
    <property type="match status" value="1"/>
</dbReference>
<evidence type="ECO:0000313" key="2">
    <source>
        <dbReference type="Proteomes" id="UP001064489"/>
    </source>
</evidence>
<dbReference type="EMBL" id="JAJSOW010000003">
    <property type="protein sequence ID" value="KAI9194700.1"/>
    <property type="molecule type" value="Genomic_DNA"/>
</dbReference>
<reference evidence="1" key="1">
    <citation type="journal article" date="2022" name="Plant J.">
        <title>Strategies of tolerance reflected in two North American maple genomes.</title>
        <authorList>
            <person name="McEvoy S.L."/>
            <person name="Sezen U.U."/>
            <person name="Trouern-Trend A."/>
            <person name="McMahon S.M."/>
            <person name="Schaberg P.G."/>
            <person name="Yang J."/>
            <person name="Wegrzyn J.L."/>
            <person name="Swenson N.G."/>
        </authorList>
    </citation>
    <scope>NUCLEOTIDE SEQUENCE</scope>
    <source>
        <strain evidence="1">91603</strain>
    </source>
</reference>
<dbReference type="Gene3D" id="3.10.10.10">
    <property type="entry name" value="HIV Type 1 Reverse Transcriptase, subunit A, domain 1"/>
    <property type="match status" value="1"/>
</dbReference>
<proteinExistence type="predicted"/>
<dbReference type="InterPro" id="IPR043502">
    <property type="entry name" value="DNA/RNA_pol_sf"/>
</dbReference>
<evidence type="ECO:0000313" key="1">
    <source>
        <dbReference type="EMBL" id="KAI9194700.1"/>
    </source>
</evidence>
<dbReference type="InterPro" id="IPR051320">
    <property type="entry name" value="Viral_Replic_Matur_Polypro"/>
</dbReference>
<dbReference type="InterPro" id="IPR043128">
    <property type="entry name" value="Rev_trsase/Diguanyl_cyclase"/>
</dbReference>
<accession>A0AAD5JCV4</accession>
<dbReference type="SUPFAM" id="SSF56672">
    <property type="entry name" value="DNA/RNA polymerases"/>
    <property type="match status" value="1"/>
</dbReference>
<comment type="caution">
    <text evidence="1">The sequence shown here is derived from an EMBL/GenBank/DDBJ whole genome shotgun (WGS) entry which is preliminary data.</text>
</comment>
<gene>
    <name evidence="1" type="ORF">LWI28_008387</name>
</gene>
<dbReference type="Proteomes" id="UP001064489">
    <property type="component" value="Chromosome 1"/>
</dbReference>
<dbReference type="PANTHER" id="PTHR33064:SF37">
    <property type="entry name" value="RIBONUCLEASE H"/>
    <property type="match status" value="1"/>
</dbReference>
<evidence type="ECO:0008006" key="3">
    <source>
        <dbReference type="Google" id="ProtNLM"/>
    </source>
</evidence>